<name>A0A8T0PC90_PANVG</name>
<organism evidence="1 2">
    <name type="scientific">Panicum virgatum</name>
    <name type="common">Blackwell switchgrass</name>
    <dbReference type="NCBI Taxonomy" id="38727"/>
    <lineage>
        <taxon>Eukaryota</taxon>
        <taxon>Viridiplantae</taxon>
        <taxon>Streptophyta</taxon>
        <taxon>Embryophyta</taxon>
        <taxon>Tracheophyta</taxon>
        <taxon>Spermatophyta</taxon>
        <taxon>Magnoliopsida</taxon>
        <taxon>Liliopsida</taxon>
        <taxon>Poales</taxon>
        <taxon>Poaceae</taxon>
        <taxon>PACMAD clade</taxon>
        <taxon>Panicoideae</taxon>
        <taxon>Panicodae</taxon>
        <taxon>Paniceae</taxon>
        <taxon>Panicinae</taxon>
        <taxon>Panicum</taxon>
        <taxon>Panicum sect. Hiantes</taxon>
    </lineage>
</organism>
<evidence type="ECO:0000313" key="1">
    <source>
        <dbReference type="EMBL" id="KAG2559210.1"/>
    </source>
</evidence>
<accession>A0A8T0PC90</accession>
<keyword evidence="2" id="KW-1185">Reference proteome</keyword>
<protein>
    <submittedName>
        <fullName evidence="1">Uncharacterized protein</fullName>
    </submittedName>
</protein>
<sequence>MKLHFSWKIKKYFLGSSVKNYNIIYVPIISVDL</sequence>
<comment type="caution">
    <text evidence="1">The sequence shown here is derived from an EMBL/GenBank/DDBJ whole genome shotgun (WGS) entry which is preliminary data.</text>
</comment>
<dbReference type="EMBL" id="CM029052">
    <property type="protein sequence ID" value="KAG2559210.1"/>
    <property type="molecule type" value="Genomic_DNA"/>
</dbReference>
<reference evidence="1" key="1">
    <citation type="submission" date="2020-05" db="EMBL/GenBank/DDBJ databases">
        <title>WGS assembly of Panicum virgatum.</title>
        <authorList>
            <person name="Lovell J.T."/>
            <person name="Jenkins J."/>
            <person name="Shu S."/>
            <person name="Juenger T.E."/>
            <person name="Schmutz J."/>
        </authorList>
    </citation>
    <scope>NUCLEOTIDE SEQUENCE</scope>
    <source>
        <strain evidence="1">AP13</strain>
    </source>
</reference>
<proteinExistence type="predicted"/>
<gene>
    <name evidence="1" type="ORF">PVAP13_8NG295536</name>
</gene>
<dbReference type="Proteomes" id="UP000823388">
    <property type="component" value="Chromosome 8N"/>
</dbReference>
<dbReference type="AlphaFoldDB" id="A0A8T0PC90"/>
<evidence type="ECO:0000313" key="2">
    <source>
        <dbReference type="Proteomes" id="UP000823388"/>
    </source>
</evidence>